<dbReference type="RefSeq" id="XP_016243921.1">
    <property type="nucleotide sequence ID" value="XM_016399359.1"/>
</dbReference>
<keyword evidence="3" id="KW-1185">Reference proteome</keyword>
<accession>A0A0D2BZF2</accession>
<dbReference type="VEuPathDB" id="FungiDB:PV07_11884"/>
<name>A0A0D2BZF2_9EURO</name>
<sequence>MASNSSKNHALPPGRRRVECTHPKCGKYGHFTSQCWVAHPKLRPRGKANVDKCGTGRGWDAPSDKSNEVANENPSWLDDWTEMSDALAPRSSSCAHGLSPLFKFPQEIQAKIYEHVYEEKHGVRVRMSLQAASRWESCYYDGTMGGSEVVVRGYDYGGLALVCKKVRKDSQHAREQAFNGRMRIVWDEDNYGLAFTKICGPGWEHLRNRVTELAISGLTGRTTGDLFDTVWGMIPTHFPRVTEINIQYNIYRYRLADADNPYLLTSDWLRINDESYPEEFDAGRRDSDFTNPTGVLNVRNLVHSMEQASRPCTIFLKITKNWLKHRQCCDFQQSIKFLVMADRLEAVERVFGRSL</sequence>
<dbReference type="GeneID" id="27351078"/>
<reference evidence="2 3" key="1">
    <citation type="submission" date="2015-01" db="EMBL/GenBank/DDBJ databases">
        <title>The Genome Sequence of Cladophialophora immunda CBS83496.</title>
        <authorList>
            <consortium name="The Broad Institute Genomics Platform"/>
            <person name="Cuomo C."/>
            <person name="de Hoog S."/>
            <person name="Gorbushina A."/>
            <person name="Stielow B."/>
            <person name="Teixiera M."/>
            <person name="Abouelleil A."/>
            <person name="Chapman S.B."/>
            <person name="Priest M."/>
            <person name="Young S.K."/>
            <person name="Wortman J."/>
            <person name="Nusbaum C."/>
            <person name="Birren B."/>
        </authorList>
    </citation>
    <scope>NUCLEOTIDE SEQUENCE [LARGE SCALE GENOMIC DNA]</scope>
    <source>
        <strain evidence="2 3">CBS 83496</strain>
    </source>
</reference>
<evidence type="ECO:0000313" key="3">
    <source>
        <dbReference type="Proteomes" id="UP000054466"/>
    </source>
</evidence>
<evidence type="ECO:0000256" key="1">
    <source>
        <dbReference type="SAM" id="MobiDB-lite"/>
    </source>
</evidence>
<feature type="region of interest" description="Disordered" evidence="1">
    <location>
        <begin position="47"/>
        <end position="72"/>
    </location>
</feature>
<protein>
    <submittedName>
        <fullName evidence="2">Uncharacterized protein</fullName>
    </submittedName>
</protein>
<dbReference type="HOGENOM" id="CLU_780752_0_0_1"/>
<gene>
    <name evidence="2" type="ORF">PV07_11884</name>
</gene>
<dbReference type="OrthoDB" id="4155698at2759"/>
<dbReference type="Proteomes" id="UP000054466">
    <property type="component" value="Unassembled WGS sequence"/>
</dbReference>
<organism evidence="2 3">
    <name type="scientific">Cladophialophora immunda</name>
    <dbReference type="NCBI Taxonomy" id="569365"/>
    <lineage>
        <taxon>Eukaryota</taxon>
        <taxon>Fungi</taxon>
        <taxon>Dikarya</taxon>
        <taxon>Ascomycota</taxon>
        <taxon>Pezizomycotina</taxon>
        <taxon>Eurotiomycetes</taxon>
        <taxon>Chaetothyriomycetidae</taxon>
        <taxon>Chaetothyriales</taxon>
        <taxon>Herpotrichiellaceae</taxon>
        <taxon>Cladophialophora</taxon>
    </lineage>
</organism>
<proteinExistence type="predicted"/>
<evidence type="ECO:0000313" key="2">
    <source>
        <dbReference type="EMBL" id="KIW23705.1"/>
    </source>
</evidence>
<dbReference type="EMBL" id="KN847046">
    <property type="protein sequence ID" value="KIW23705.1"/>
    <property type="molecule type" value="Genomic_DNA"/>
</dbReference>
<dbReference type="AlphaFoldDB" id="A0A0D2BZF2"/>